<proteinExistence type="predicted"/>
<evidence type="ECO:0000313" key="2">
    <source>
        <dbReference type="Proteomes" id="UP001597391"/>
    </source>
</evidence>
<keyword evidence="2" id="KW-1185">Reference proteome</keyword>
<gene>
    <name evidence="1" type="ORF">ACFSYH_13905</name>
</gene>
<evidence type="ECO:0000313" key="1">
    <source>
        <dbReference type="EMBL" id="MFD2841656.1"/>
    </source>
</evidence>
<name>A0ABW5XGP6_9MICO</name>
<reference evidence="2" key="1">
    <citation type="journal article" date="2019" name="Int. J. Syst. Evol. Microbiol.">
        <title>The Global Catalogue of Microorganisms (GCM) 10K type strain sequencing project: providing services to taxonomists for standard genome sequencing and annotation.</title>
        <authorList>
            <consortium name="The Broad Institute Genomics Platform"/>
            <consortium name="The Broad Institute Genome Sequencing Center for Infectious Disease"/>
            <person name="Wu L."/>
            <person name="Ma J."/>
        </authorList>
    </citation>
    <scope>NUCLEOTIDE SEQUENCE [LARGE SCALE GENOMIC DNA]</scope>
    <source>
        <strain evidence="2">KCTC 33576</strain>
    </source>
</reference>
<protein>
    <recommendedName>
        <fullName evidence="3">Flagellar protein FliT</fullName>
    </recommendedName>
</protein>
<dbReference type="Proteomes" id="UP001597391">
    <property type="component" value="Unassembled WGS sequence"/>
</dbReference>
<accession>A0ABW5XGP6</accession>
<dbReference type="RefSeq" id="WP_377467895.1">
    <property type="nucleotide sequence ID" value="NZ_JBHUOP010000008.1"/>
</dbReference>
<dbReference type="EMBL" id="JBHUOP010000008">
    <property type="protein sequence ID" value="MFD2841656.1"/>
    <property type="molecule type" value="Genomic_DNA"/>
</dbReference>
<sequence length="121" mass="13264">MAISSARTWSEYLDELENSLDLVERALDDMFTSAEQDEDGTDVPSSIEQLTAEDAFASADIARLGQLPQEYAERTSALLDRQNSLVARVREVQVEIRIHLGVVSASSTRMADAPVYLDASG</sequence>
<evidence type="ECO:0008006" key="3">
    <source>
        <dbReference type="Google" id="ProtNLM"/>
    </source>
</evidence>
<organism evidence="1 2">
    <name type="scientific">Populibacterium corticicola</name>
    <dbReference type="NCBI Taxonomy" id="1812826"/>
    <lineage>
        <taxon>Bacteria</taxon>
        <taxon>Bacillati</taxon>
        <taxon>Actinomycetota</taxon>
        <taxon>Actinomycetes</taxon>
        <taxon>Micrococcales</taxon>
        <taxon>Jonesiaceae</taxon>
        <taxon>Populibacterium</taxon>
    </lineage>
</organism>
<comment type="caution">
    <text evidence="1">The sequence shown here is derived from an EMBL/GenBank/DDBJ whole genome shotgun (WGS) entry which is preliminary data.</text>
</comment>